<gene>
    <name evidence="11" type="ORF">Clacol_002873</name>
</gene>
<dbReference type="PANTHER" id="PTHR10696">
    <property type="entry name" value="GAMMA-BUTYROBETAINE HYDROXYLASE-RELATED"/>
    <property type="match status" value="1"/>
</dbReference>
<dbReference type="GO" id="GO:0051213">
    <property type="term" value="F:dioxygenase activity"/>
    <property type="evidence" value="ECO:0007669"/>
    <property type="project" value="UniProtKB-KW"/>
</dbReference>
<accession>A0AAV5A1Z2</accession>
<sequence>MSGSEIIAAARSASMLSQNNKSHGRGEHRIDLYTPGHGYSETLMTLLSGQSIYTEDGGFWDFTADLKHGDTAYTNIALGAHTDTTYFTDPCGLQMFHLLSHVQGTGGQTLLVDGFHVASLLSALESESYKVLSAVPVPTHSAGASGDSPQTMTYLYHPKPEVGYPIINHNPISGELIHVRYNNTDRSVMRHLKPEIVEAWYKALRSWNKLLTSPNSEYWVQLSPGTAVVIDNHRVLHGRSAFTGERRMCGAYITHDEFASRLNVLRAKFEGLDSDSIWNPAL</sequence>
<comment type="cofactor">
    <cofactor evidence="1">
        <name>Fe(2+)</name>
        <dbReference type="ChEBI" id="CHEBI:29033"/>
    </cofactor>
</comment>
<dbReference type="GO" id="GO:0005739">
    <property type="term" value="C:mitochondrion"/>
    <property type="evidence" value="ECO:0007669"/>
    <property type="project" value="TreeGrafter"/>
</dbReference>
<dbReference type="SUPFAM" id="SSF51197">
    <property type="entry name" value="Clavaminate synthase-like"/>
    <property type="match status" value="1"/>
</dbReference>
<evidence type="ECO:0000256" key="1">
    <source>
        <dbReference type="ARBA" id="ARBA00001954"/>
    </source>
</evidence>
<dbReference type="Pfam" id="PF02668">
    <property type="entry name" value="TauD"/>
    <property type="match status" value="1"/>
</dbReference>
<comment type="caution">
    <text evidence="11">The sequence shown here is derived from an EMBL/GenBank/DDBJ whole genome shotgun (WGS) entry which is preliminary data.</text>
</comment>
<evidence type="ECO:0000256" key="4">
    <source>
        <dbReference type="ARBA" id="ARBA00008654"/>
    </source>
</evidence>
<protein>
    <recommendedName>
        <fullName evidence="10">TauD/TfdA-like domain-containing protein</fullName>
    </recommendedName>
</protein>
<evidence type="ECO:0000256" key="2">
    <source>
        <dbReference type="ARBA" id="ARBA00001961"/>
    </source>
</evidence>
<keyword evidence="12" id="KW-1185">Reference proteome</keyword>
<evidence type="ECO:0000313" key="11">
    <source>
        <dbReference type="EMBL" id="GJJ08654.1"/>
    </source>
</evidence>
<evidence type="ECO:0000256" key="8">
    <source>
        <dbReference type="ARBA" id="ARBA00023002"/>
    </source>
</evidence>
<comment type="similarity">
    <text evidence="4">Belongs to the gamma-BBH/TMLD family.</text>
</comment>
<dbReference type="GO" id="GO:0046872">
    <property type="term" value="F:metal ion binding"/>
    <property type="evidence" value="ECO:0007669"/>
    <property type="project" value="UniProtKB-KW"/>
</dbReference>
<dbReference type="Gene3D" id="3.60.130.10">
    <property type="entry name" value="Clavaminate synthase-like"/>
    <property type="match status" value="1"/>
</dbReference>
<evidence type="ECO:0000256" key="7">
    <source>
        <dbReference type="ARBA" id="ARBA00022964"/>
    </source>
</evidence>
<dbReference type="InterPro" id="IPR050411">
    <property type="entry name" value="AlphaKG_dependent_hydroxylases"/>
</dbReference>
<dbReference type="InterPro" id="IPR042098">
    <property type="entry name" value="TauD-like_sf"/>
</dbReference>
<evidence type="ECO:0000256" key="9">
    <source>
        <dbReference type="ARBA" id="ARBA00023004"/>
    </source>
</evidence>
<dbReference type="FunFam" id="3.60.130.10:FF:000001">
    <property type="entry name" value="Trimethyllysine dioxygenase, mitochondrial"/>
    <property type="match status" value="1"/>
</dbReference>
<feature type="domain" description="TauD/TfdA-like" evidence="10">
    <location>
        <begin position="56"/>
        <end position="252"/>
    </location>
</feature>
<evidence type="ECO:0000256" key="5">
    <source>
        <dbReference type="ARBA" id="ARBA00022723"/>
    </source>
</evidence>
<comment type="cofactor">
    <cofactor evidence="2">
        <name>L-ascorbate</name>
        <dbReference type="ChEBI" id="CHEBI:38290"/>
    </cofactor>
</comment>
<keyword evidence="9" id="KW-0408">Iron</keyword>
<evidence type="ECO:0000259" key="10">
    <source>
        <dbReference type="Pfam" id="PF02668"/>
    </source>
</evidence>
<keyword evidence="6" id="KW-0124">Carnitine biosynthesis</keyword>
<dbReference type="InterPro" id="IPR003819">
    <property type="entry name" value="TauD/TfdA-like"/>
</dbReference>
<evidence type="ECO:0000256" key="3">
    <source>
        <dbReference type="ARBA" id="ARBA00005022"/>
    </source>
</evidence>
<dbReference type="CDD" id="cd00250">
    <property type="entry name" value="CAS_like"/>
    <property type="match status" value="1"/>
</dbReference>
<evidence type="ECO:0000256" key="6">
    <source>
        <dbReference type="ARBA" id="ARBA00022873"/>
    </source>
</evidence>
<keyword evidence="5" id="KW-0479">Metal-binding</keyword>
<name>A0AAV5A1Z2_9AGAM</name>
<dbReference type="GO" id="GO:0045329">
    <property type="term" value="P:carnitine biosynthetic process"/>
    <property type="evidence" value="ECO:0007669"/>
    <property type="project" value="UniProtKB-KW"/>
</dbReference>
<keyword evidence="7" id="KW-0223">Dioxygenase</keyword>
<evidence type="ECO:0000313" key="12">
    <source>
        <dbReference type="Proteomes" id="UP001050691"/>
    </source>
</evidence>
<dbReference type="AlphaFoldDB" id="A0AAV5A1Z2"/>
<dbReference type="Proteomes" id="UP001050691">
    <property type="component" value="Unassembled WGS sequence"/>
</dbReference>
<comment type="pathway">
    <text evidence="3">Amine and polyamine biosynthesis; carnitine biosynthesis.</text>
</comment>
<keyword evidence="8" id="KW-0560">Oxidoreductase</keyword>
<dbReference type="PANTHER" id="PTHR10696:SF51">
    <property type="entry name" value="TRIMETHYLLYSINE DIOXYGENASE, MITOCHONDRIAL"/>
    <property type="match status" value="1"/>
</dbReference>
<organism evidence="11 12">
    <name type="scientific">Clathrus columnatus</name>
    <dbReference type="NCBI Taxonomy" id="1419009"/>
    <lineage>
        <taxon>Eukaryota</taxon>
        <taxon>Fungi</taxon>
        <taxon>Dikarya</taxon>
        <taxon>Basidiomycota</taxon>
        <taxon>Agaricomycotina</taxon>
        <taxon>Agaricomycetes</taxon>
        <taxon>Phallomycetidae</taxon>
        <taxon>Phallales</taxon>
        <taxon>Clathraceae</taxon>
        <taxon>Clathrus</taxon>
    </lineage>
</organism>
<reference evidence="11" key="1">
    <citation type="submission" date="2021-10" db="EMBL/GenBank/DDBJ databases">
        <title>De novo Genome Assembly of Clathrus columnatus (Basidiomycota, Fungi) Using Illumina and Nanopore Sequence Data.</title>
        <authorList>
            <person name="Ogiso-Tanaka E."/>
            <person name="Itagaki H."/>
            <person name="Hosoya T."/>
            <person name="Hosaka K."/>
        </authorList>
    </citation>
    <scope>NUCLEOTIDE SEQUENCE</scope>
    <source>
        <strain evidence="11">MO-923</strain>
    </source>
</reference>
<dbReference type="EMBL" id="BPWL01000003">
    <property type="protein sequence ID" value="GJJ08654.1"/>
    <property type="molecule type" value="Genomic_DNA"/>
</dbReference>
<proteinExistence type="inferred from homology"/>